<evidence type="ECO:0000256" key="1">
    <source>
        <dbReference type="SAM" id="Phobius"/>
    </source>
</evidence>
<dbReference type="Proteomes" id="UP001143309">
    <property type="component" value="Unassembled WGS sequence"/>
</dbReference>
<feature type="transmembrane region" description="Helical" evidence="1">
    <location>
        <begin position="40"/>
        <end position="65"/>
    </location>
</feature>
<evidence type="ECO:0000313" key="2">
    <source>
        <dbReference type="EMBL" id="GLK80454.1"/>
    </source>
</evidence>
<feature type="transmembrane region" description="Helical" evidence="1">
    <location>
        <begin position="71"/>
        <end position="92"/>
    </location>
</feature>
<accession>A0A9W6N6N6</accession>
<keyword evidence="1" id="KW-0472">Membrane</keyword>
<proteinExistence type="predicted"/>
<reference evidence="2" key="1">
    <citation type="journal article" date="2014" name="Int. J. Syst. Evol. Microbiol.">
        <title>Complete genome sequence of Corynebacterium casei LMG S-19264T (=DSM 44701T), isolated from a smear-ripened cheese.</title>
        <authorList>
            <consortium name="US DOE Joint Genome Institute (JGI-PGF)"/>
            <person name="Walter F."/>
            <person name="Albersmeier A."/>
            <person name="Kalinowski J."/>
            <person name="Ruckert C."/>
        </authorList>
    </citation>
    <scope>NUCLEOTIDE SEQUENCE</scope>
    <source>
        <strain evidence="2">VKM B-2748</strain>
    </source>
</reference>
<reference evidence="2" key="2">
    <citation type="submission" date="2023-01" db="EMBL/GenBank/DDBJ databases">
        <authorList>
            <person name="Sun Q."/>
            <person name="Evtushenko L."/>
        </authorList>
    </citation>
    <scope>NUCLEOTIDE SEQUENCE</scope>
    <source>
        <strain evidence="2">VKM B-2748</strain>
    </source>
</reference>
<protein>
    <submittedName>
        <fullName evidence="2">Uncharacterized protein</fullName>
    </submittedName>
</protein>
<gene>
    <name evidence="2" type="ORF">GCM10008174_21950</name>
</gene>
<keyword evidence="3" id="KW-1185">Reference proteome</keyword>
<dbReference type="EMBL" id="BSFL01000002">
    <property type="protein sequence ID" value="GLK80454.1"/>
    <property type="molecule type" value="Genomic_DNA"/>
</dbReference>
<evidence type="ECO:0000313" key="3">
    <source>
        <dbReference type="Proteomes" id="UP001143309"/>
    </source>
</evidence>
<keyword evidence="1" id="KW-1133">Transmembrane helix</keyword>
<sequence length="102" mass="10441">MLKGSPILRAHSRARPNRSVAPVSDLPAAGGSAVGRAITIGAATVLIATQTIAACVAGGWAIGGFLGLGEIFTYAFEIAGFALGVWLVVKFVRTALKHNPAR</sequence>
<comment type="caution">
    <text evidence="2">The sequence shown here is derived from an EMBL/GenBank/DDBJ whole genome shotgun (WGS) entry which is preliminary data.</text>
</comment>
<dbReference type="AlphaFoldDB" id="A0A9W6N6N6"/>
<keyword evidence="1" id="KW-0812">Transmembrane</keyword>
<name>A0A9W6N6N6_9HYPH</name>
<organism evidence="2 3">
    <name type="scientific">Methylopila turkensis</name>
    <dbReference type="NCBI Taxonomy" id="1437816"/>
    <lineage>
        <taxon>Bacteria</taxon>
        <taxon>Pseudomonadati</taxon>
        <taxon>Pseudomonadota</taxon>
        <taxon>Alphaproteobacteria</taxon>
        <taxon>Hyphomicrobiales</taxon>
        <taxon>Methylopilaceae</taxon>
        <taxon>Methylopila</taxon>
    </lineage>
</organism>